<reference evidence="3 4" key="1">
    <citation type="submission" date="2007-08" db="EMBL/GenBank/DDBJ databases">
        <title>Complete sequence of Roseiflexus castenholzii DSM 13941.</title>
        <authorList>
            <consortium name="US DOE Joint Genome Institute"/>
            <person name="Copeland A."/>
            <person name="Lucas S."/>
            <person name="Lapidus A."/>
            <person name="Barry K."/>
            <person name="Glavina del Rio T."/>
            <person name="Dalin E."/>
            <person name="Tice H."/>
            <person name="Pitluck S."/>
            <person name="Thompson L.S."/>
            <person name="Brettin T."/>
            <person name="Bruce D."/>
            <person name="Detter J.C."/>
            <person name="Han C."/>
            <person name="Tapia R."/>
            <person name="Schmutz J."/>
            <person name="Larimer F."/>
            <person name="Land M."/>
            <person name="Hauser L."/>
            <person name="Kyrpides N."/>
            <person name="Mikhailova N."/>
            <person name="Bryant D.A."/>
            <person name="Hanada S."/>
            <person name="Tsukatani Y."/>
            <person name="Richardson P."/>
        </authorList>
    </citation>
    <scope>NUCLEOTIDE SEQUENCE [LARGE SCALE GENOMIC DNA]</scope>
    <source>
        <strain evidence="4">DSM 13941 / HLO8</strain>
    </source>
</reference>
<evidence type="ECO:0000259" key="1">
    <source>
        <dbReference type="Pfam" id="PF00108"/>
    </source>
</evidence>
<dbReference type="InterPro" id="IPR002155">
    <property type="entry name" value="Thiolase"/>
</dbReference>
<dbReference type="InterPro" id="IPR055140">
    <property type="entry name" value="Thiolase_C_2"/>
</dbReference>
<keyword evidence="3" id="KW-0808">Transferase</keyword>
<feature type="domain" description="Thiolase C-terminal" evidence="2">
    <location>
        <begin position="239"/>
        <end position="381"/>
    </location>
</feature>
<dbReference type="Proteomes" id="UP000000263">
    <property type="component" value="Chromosome"/>
</dbReference>
<evidence type="ECO:0000313" key="4">
    <source>
        <dbReference type="Proteomes" id="UP000000263"/>
    </source>
</evidence>
<gene>
    <name evidence="3" type="ordered locus">Rcas_0983</name>
</gene>
<dbReference type="KEGG" id="rca:Rcas_0983"/>
<dbReference type="PANTHER" id="PTHR42870:SF1">
    <property type="entry name" value="NON-SPECIFIC LIPID-TRANSFER PROTEIN-LIKE 2"/>
    <property type="match status" value="1"/>
</dbReference>
<dbReference type="Gene3D" id="3.40.47.10">
    <property type="match status" value="1"/>
</dbReference>
<evidence type="ECO:0000313" key="3">
    <source>
        <dbReference type="EMBL" id="ABU57095.1"/>
    </source>
</evidence>
<dbReference type="InterPro" id="IPR016039">
    <property type="entry name" value="Thiolase-like"/>
</dbReference>
<dbReference type="AlphaFoldDB" id="A7NHZ8"/>
<dbReference type="STRING" id="383372.Rcas_0983"/>
<proteinExistence type="predicted"/>
<accession>A7NHZ8</accession>
<dbReference type="Pfam" id="PF00108">
    <property type="entry name" value="Thiolase_N"/>
    <property type="match status" value="1"/>
</dbReference>
<feature type="domain" description="Thiolase N-terminal" evidence="1">
    <location>
        <begin position="4"/>
        <end position="221"/>
    </location>
</feature>
<dbReference type="eggNOG" id="COG0183">
    <property type="taxonomic scope" value="Bacteria"/>
</dbReference>
<dbReference type="PIRSF" id="PIRSF000429">
    <property type="entry name" value="Ac-CoA_Ac_transf"/>
    <property type="match status" value="1"/>
</dbReference>
<dbReference type="GO" id="GO:0016747">
    <property type="term" value="F:acyltransferase activity, transferring groups other than amino-acyl groups"/>
    <property type="evidence" value="ECO:0007669"/>
    <property type="project" value="InterPro"/>
</dbReference>
<dbReference type="Pfam" id="PF22691">
    <property type="entry name" value="Thiolase_C_1"/>
    <property type="match status" value="1"/>
</dbReference>
<dbReference type="PANTHER" id="PTHR42870">
    <property type="entry name" value="ACETYL-COA C-ACETYLTRANSFERASE"/>
    <property type="match status" value="1"/>
</dbReference>
<dbReference type="InterPro" id="IPR020616">
    <property type="entry name" value="Thiolase_N"/>
</dbReference>
<dbReference type="SUPFAM" id="SSF53901">
    <property type="entry name" value="Thiolase-like"/>
    <property type="match status" value="2"/>
</dbReference>
<protein>
    <submittedName>
        <fullName evidence="3">Acetyl-CoA acetyltransferase-like protein</fullName>
    </submittedName>
</protein>
<dbReference type="EMBL" id="CP000804">
    <property type="protein sequence ID" value="ABU57095.1"/>
    <property type="molecule type" value="Genomic_DNA"/>
</dbReference>
<name>A7NHZ8_ROSCS</name>
<dbReference type="RefSeq" id="WP_012119525.1">
    <property type="nucleotide sequence ID" value="NC_009767.1"/>
</dbReference>
<keyword evidence="4" id="KW-1185">Reference proteome</keyword>
<organism evidence="3 4">
    <name type="scientific">Roseiflexus castenholzii (strain DSM 13941 / HLO8)</name>
    <dbReference type="NCBI Taxonomy" id="383372"/>
    <lineage>
        <taxon>Bacteria</taxon>
        <taxon>Bacillati</taxon>
        <taxon>Chloroflexota</taxon>
        <taxon>Chloroflexia</taxon>
        <taxon>Chloroflexales</taxon>
        <taxon>Roseiflexineae</taxon>
        <taxon>Roseiflexaceae</taxon>
        <taxon>Roseiflexus</taxon>
    </lineage>
</organism>
<dbReference type="CDD" id="cd00829">
    <property type="entry name" value="SCP-x_thiolase"/>
    <property type="match status" value="1"/>
</dbReference>
<dbReference type="HOGENOM" id="CLU_035425_4_0_0"/>
<sequence>MRHVYIIGTGATAVGEHWDRNAASLAVEALTGALGTIPASRLGALYVASALSGTLHAQSQIGALIATTAGIPGVEAITVEAGGASGGVALRQACMAVASGAVDLAAVVGVEKVTDVLDARREAALALATDADWEAIHGVTLTALWALLMRRYMHEYGYAADDFAPFPINAHANGIANPHAMYRFPITADKVRSAPMVSEPLGLLDCSTAADGAAAVVIADEGLARELCANPVRIAGSAVATDTLALHCRSNPLWLAAAAQTTTAALRSAHLTHDDVQVFDITDPHGIAAALALESSGFAERGTAVALAREGAITPKGRLPLATGGGCKARGDTVGANGVYQIVELVAQLRGHAGAAQVNGARVALAQCMGGIGATVATHILTLD</sequence>
<evidence type="ECO:0000259" key="2">
    <source>
        <dbReference type="Pfam" id="PF22691"/>
    </source>
</evidence>
<dbReference type="OrthoDB" id="9785768at2"/>